<comment type="caution">
    <text evidence="1">The sequence shown here is derived from an EMBL/GenBank/DDBJ whole genome shotgun (WGS) entry which is preliminary data.</text>
</comment>
<keyword evidence="2" id="KW-1185">Reference proteome</keyword>
<accession>A0AAN8FR76</accession>
<organism evidence="1 2">
    <name type="scientific">Trichostrongylus colubriformis</name>
    <name type="common">Black scour worm</name>
    <dbReference type="NCBI Taxonomy" id="6319"/>
    <lineage>
        <taxon>Eukaryota</taxon>
        <taxon>Metazoa</taxon>
        <taxon>Ecdysozoa</taxon>
        <taxon>Nematoda</taxon>
        <taxon>Chromadorea</taxon>
        <taxon>Rhabditida</taxon>
        <taxon>Rhabditina</taxon>
        <taxon>Rhabditomorpha</taxon>
        <taxon>Strongyloidea</taxon>
        <taxon>Trichostrongylidae</taxon>
        <taxon>Trichostrongylus</taxon>
    </lineage>
</organism>
<evidence type="ECO:0000313" key="1">
    <source>
        <dbReference type="EMBL" id="KAK5980510.1"/>
    </source>
</evidence>
<protein>
    <submittedName>
        <fullName evidence="1">Uncharacterized protein</fullName>
    </submittedName>
</protein>
<gene>
    <name evidence="1" type="ORF">GCK32_008222</name>
</gene>
<dbReference type="EMBL" id="WIXE01007328">
    <property type="protein sequence ID" value="KAK5980510.1"/>
    <property type="molecule type" value="Genomic_DNA"/>
</dbReference>
<dbReference type="Proteomes" id="UP001331761">
    <property type="component" value="Unassembled WGS sequence"/>
</dbReference>
<sequence>MFASKLLVKIIMSRKKELGSHLAMISECVSTSSTSVAFVYIDMLVDIVRSHTLDVLNNWRELESLFKCICHIRRDISVSLV</sequence>
<feature type="non-terminal residue" evidence="1">
    <location>
        <position position="81"/>
    </location>
</feature>
<evidence type="ECO:0000313" key="2">
    <source>
        <dbReference type="Proteomes" id="UP001331761"/>
    </source>
</evidence>
<proteinExistence type="predicted"/>
<dbReference type="AlphaFoldDB" id="A0AAN8FR76"/>
<name>A0AAN8FR76_TRICO</name>
<reference evidence="1 2" key="1">
    <citation type="submission" date="2019-10" db="EMBL/GenBank/DDBJ databases">
        <title>Assembly and Annotation for the nematode Trichostrongylus colubriformis.</title>
        <authorList>
            <person name="Martin J."/>
        </authorList>
    </citation>
    <scope>NUCLEOTIDE SEQUENCE [LARGE SCALE GENOMIC DNA]</scope>
    <source>
        <strain evidence="1">G859</strain>
        <tissue evidence="1">Whole worm</tissue>
    </source>
</reference>